<dbReference type="Pfam" id="PF02082">
    <property type="entry name" value="Rrf2"/>
    <property type="match status" value="1"/>
</dbReference>
<proteinExistence type="predicted"/>
<evidence type="ECO:0000313" key="2">
    <source>
        <dbReference type="EMBL" id="ALE15435.1"/>
    </source>
</evidence>
<dbReference type="PROSITE" id="PS51197">
    <property type="entry name" value="HTH_RRF2_2"/>
    <property type="match status" value="1"/>
</dbReference>
<dbReference type="GO" id="GO:0003700">
    <property type="term" value="F:DNA-binding transcription factor activity"/>
    <property type="evidence" value="ECO:0007669"/>
    <property type="project" value="TreeGrafter"/>
</dbReference>
<dbReference type="Gene3D" id="1.10.10.10">
    <property type="entry name" value="Winged helix-like DNA-binding domain superfamily/Winged helix DNA-binding domain"/>
    <property type="match status" value="1"/>
</dbReference>
<dbReference type="OrthoDB" id="9802344at2"/>
<dbReference type="GO" id="GO:0005829">
    <property type="term" value="C:cytosol"/>
    <property type="evidence" value="ECO:0007669"/>
    <property type="project" value="TreeGrafter"/>
</dbReference>
<dbReference type="AlphaFoldDB" id="A0A0M4M5R7"/>
<dbReference type="InterPro" id="IPR036390">
    <property type="entry name" value="WH_DNA-bd_sf"/>
</dbReference>
<dbReference type="PANTHER" id="PTHR33221">
    <property type="entry name" value="WINGED HELIX-TURN-HELIX TRANSCRIPTIONAL REGULATOR, RRF2 FAMILY"/>
    <property type="match status" value="1"/>
</dbReference>
<reference evidence="2 3" key="1">
    <citation type="submission" date="2015-09" db="EMBL/GenBank/DDBJ databases">
        <title>Complete genome sequence of a benzo[a]pyrene-degrading bacterium Altererythrobacter epoxidivorans CGMCC 1.7731T.</title>
        <authorList>
            <person name="Li Z."/>
            <person name="Cheng H."/>
            <person name="Huo Y."/>
            <person name="Xu X."/>
        </authorList>
    </citation>
    <scope>NUCLEOTIDE SEQUENCE [LARGE SCALE GENOMIC DNA]</scope>
    <source>
        <strain evidence="2 3">CGMCC 1.7731</strain>
    </source>
</reference>
<evidence type="ECO:0000313" key="3">
    <source>
        <dbReference type="Proteomes" id="UP000057938"/>
    </source>
</evidence>
<sequence>MQMNLRTDYALRMLMALAAKEEVVSIDSLAEHYDISRNHLAKVAQDLAAARFVETQRGRGGGVRLARAPSDICIGHVVRSLENTEGFVACMGGKADCAIDGVCGLKPALAGALEAFMAHLDQFNLAQITGDRSRFMEQLFPQNA</sequence>
<dbReference type="EMBL" id="CP012669">
    <property type="protein sequence ID" value="ALE15435.1"/>
    <property type="molecule type" value="Genomic_DNA"/>
</dbReference>
<dbReference type="GO" id="GO:0003677">
    <property type="term" value="F:DNA binding"/>
    <property type="evidence" value="ECO:0007669"/>
    <property type="project" value="UniProtKB-KW"/>
</dbReference>
<dbReference type="NCBIfam" id="TIGR00738">
    <property type="entry name" value="rrf2_super"/>
    <property type="match status" value="1"/>
</dbReference>
<dbReference type="SUPFAM" id="SSF46785">
    <property type="entry name" value="Winged helix' DNA-binding domain"/>
    <property type="match status" value="1"/>
</dbReference>
<keyword evidence="1" id="KW-0238">DNA-binding</keyword>
<dbReference type="RefSeq" id="WP_061921424.1">
    <property type="nucleotide sequence ID" value="NZ_CP012669.1"/>
</dbReference>
<dbReference type="Proteomes" id="UP000057938">
    <property type="component" value="Chromosome"/>
</dbReference>
<dbReference type="PANTHER" id="PTHR33221:SF4">
    <property type="entry name" value="HTH-TYPE TRANSCRIPTIONAL REPRESSOR NSRR"/>
    <property type="match status" value="1"/>
</dbReference>
<keyword evidence="3" id="KW-1185">Reference proteome</keyword>
<dbReference type="InterPro" id="IPR036388">
    <property type="entry name" value="WH-like_DNA-bd_sf"/>
</dbReference>
<dbReference type="PATRIC" id="fig|361183.4.peg.124"/>
<protein>
    <submittedName>
        <fullName evidence="2">Nitrite-sensitive transcriptional repressor NsrR</fullName>
    </submittedName>
</protein>
<dbReference type="STRING" id="361183.AMC99_00119"/>
<gene>
    <name evidence="2" type="ORF">AMC99_00119</name>
</gene>
<dbReference type="KEGG" id="aep:AMC99_00119"/>
<name>A0A0M4M5R7_9SPHN</name>
<dbReference type="InterPro" id="IPR000944">
    <property type="entry name" value="Tscrpt_reg_Rrf2"/>
</dbReference>
<organism evidence="2 3">
    <name type="scientific">Altererythrobacter epoxidivorans</name>
    <dbReference type="NCBI Taxonomy" id="361183"/>
    <lineage>
        <taxon>Bacteria</taxon>
        <taxon>Pseudomonadati</taxon>
        <taxon>Pseudomonadota</taxon>
        <taxon>Alphaproteobacteria</taxon>
        <taxon>Sphingomonadales</taxon>
        <taxon>Erythrobacteraceae</taxon>
        <taxon>Altererythrobacter</taxon>
    </lineage>
</organism>
<accession>A0A0M4M5R7</accession>
<evidence type="ECO:0000256" key="1">
    <source>
        <dbReference type="ARBA" id="ARBA00023125"/>
    </source>
</evidence>